<gene>
    <name evidence="1" type="ORF">HDF15_001642</name>
</gene>
<dbReference type="Proteomes" id="UP000584867">
    <property type="component" value="Unassembled WGS sequence"/>
</dbReference>
<comment type="caution">
    <text evidence="1">The sequence shown here is derived from an EMBL/GenBank/DDBJ whole genome shotgun (WGS) entry which is preliminary data.</text>
</comment>
<dbReference type="AlphaFoldDB" id="A0A7W8E909"/>
<sequence>MDKEALIRTASTQAIDEIARVLRIEPTQNSVTPALKLAMGSDLMKAYKLSLYFGLEADRCFDQKAFFASCLLTAAANEAFLTLTCIQEEQAVMTTSIYRGLKKPSKTFRETIADLSLDKLIKISNELGWIPNDVVNPELLEAVIQDFPKLAETVYPNWNAAQVAQKVEAFRRAPGPEMLKVMQDMRNLVHATRWLKTGSLLDDTEFESNCKLAVIVGREVVLCFSLRSTRTFEANLQKLGKFEELPESVKARVRELLLSDIQGTTEEIV</sequence>
<evidence type="ECO:0000313" key="1">
    <source>
        <dbReference type="EMBL" id="MBB5063302.1"/>
    </source>
</evidence>
<accession>A0A7W8E909</accession>
<evidence type="ECO:0000313" key="2">
    <source>
        <dbReference type="Proteomes" id="UP000584867"/>
    </source>
</evidence>
<name>A0A7W8E909_9BACT</name>
<dbReference type="RefSeq" id="WP_184254344.1">
    <property type="nucleotide sequence ID" value="NZ_JACHIO010000005.1"/>
</dbReference>
<organism evidence="1 2">
    <name type="scientific">Granulicella mallensis</name>
    <dbReference type="NCBI Taxonomy" id="940614"/>
    <lineage>
        <taxon>Bacteria</taxon>
        <taxon>Pseudomonadati</taxon>
        <taxon>Acidobacteriota</taxon>
        <taxon>Terriglobia</taxon>
        <taxon>Terriglobales</taxon>
        <taxon>Acidobacteriaceae</taxon>
        <taxon>Granulicella</taxon>
    </lineage>
</organism>
<reference evidence="1 2" key="1">
    <citation type="submission" date="2020-08" db="EMBL/GenBank/DDBJ databases">
        <title>Genomic Encyclopedia of Type Strains, Phase IV (KMG-V): Genome sequencing to study the core and pangenomes of soil and plant-associated prokaryotes.</title>
        <authorList>
            <person name="Whitman W."/>
        </authorList>
    </citation>
    <scope>NUCLEOTIDE SEQUENCE [LARGE SCALE GENOMIC DNA]</scope>
    <source>
        <strain evidence="1 2">X5P3</strain>
    </source>
</reference>
<protein>
    <submittedName>
        <fullName evidence="1">Uncharacterized protein</fullName>
    </submittedName>
</protein>
<dbReference type="EMBL" id="JACHIO010000005">
    <property type="protein sequence ID" value="MBB5063302.1"/>
    <property type="molecule type" value="Genomic_DNA"/>
</dbReference>
<proteinExistence type="predicted"/>